<name>A0A1Y0IIY5_9BACL</name>
<dbReference type="AlphaFoldDB" id="A0A1Y0IIY5"/>
<keyword evidence="1" id="KW-0732">Signal</keyword>
<dbReference type="InterPro" id="IPR032693">
    <property type="entry name" value="YtkA-like_dom"/>
</dbReference>
<dbReference type="InterPro" id="IPR013783">
    <property type="entry name" value="Ig-like_fold"/>
</dbReference>
<evidence type="ECO:0000313" key="4">
    <source>
        <dbReference type="Proteomes" id="UP000195437"/>
    </source>
</evidence>
<evidence type="ECO:0000256" key="1">
    <source>
        <dbReference type="SAM" id="SignalP"/>
    </source>
</evidence>
<dbReference type="PROSITE" id="PS51257">
    <property type="entry name" value="PROKAR_LIPOPROTEIN"/>
    <property type="match status" value="1"/>
</dbReference>
<proteinExistence type="predicted"/>
<dbReference type="Gene3D" id="2.60.40.10">
    <property type="entry name" value="Immunoglobulins"/>
    <property type="match status" value="1"/>
</dbReference>
<protein>
    <recommendedName>
        <fullName evidence="2">YtkA-like domain-containing protein</fullName>
    </recommendedName>
</protein>
<dbReference type="RefSeq" id="WP_087455657.1">
    <property type="nucleotide sequence ID" value="NZ_CP021434.1"/>
</dbReference>
<reference evidence="4" key="1">
    <citation type="submission" date="2017-05" db="EMBL/GenBank/DDBJ databases">
        <authorList>
            <person name="Sung H."/>
        </authorList>
    </citation>
    <scope>NUCLEOTIDE SEQUENCE [LARGE SCALE GENOMIC DNA]</scope>
    <source>
        <strain evidence="4">AR23208</strain>
    </source>
</reference>
<dbReference type="Pfam" id="PF13115">
    <property type="entry name" value="YtkA"/>
    <property type="match status" value="1"/>
</dbReference>
<sequence>MKRIVWIAPLLIAAMVASVGCGSSAEHEQHGTSTTKPVKLTIDFTTAPSPAKAGAEAELLATIARAGEPVPDAKVEFEIWQGEGAHETLDAKALGDGRYTLNKTFMEPGTYQVTIHTTTKELHQMPTVTFEVAE</sequence>
<keyword evidence="4" id="KW-1185">Reference proteome</keyword>
<feature type="domain" description="YtkA-like" evidence="2">
    <location>
        <begin position="39"/>
        <end position="116"/>
    </location>
</feature>
<dbReference type="EMBL" id="CP021434">
    <property type="protein sequence ID" value="ARU60270.1"/>
    <property type="molecule type" value="Genomic_DNA"/>
</dbReference>
<dbReference type="KEGG" id="tum:CBW65_03725"/>
<evidence type="ECO:0000313" key="3">
    <source>
        <dbReference type="EMBL" id="ARU60270.1"/>
    </source>
</evidence>
<evidence type="ECO:0000259" key="2">
    <source>
        <dbReference type="Pfam" id="PF13115"/>
    </source>
</evidence>
<dbReference type="OrthoDB" id="2679563at2"/>
<accession>A0A1Y0IIY5</accession>
<feature type="signal peptide" evidence="1">
    <location>
        <begin position="1"/>
        <end position="25"/>
    </location>
</feature>
<feature type="chain" id="PRO_5012485637" description="YtkA-like domain-containing protein" evidence="1">
    <location>
        <begin position="26"/>
        <end position="134"/>
    </location>
</feature>
<dbReference type="Proteomes" id="UP000195437">
    <property type="component" value="Chromosome"/>
</dbReference>
<organism evidence="3 4">
    <name type="scientific">Tumebacillus avium</name>
    <dbReference type="NCBI Taxonomy" id="1903704"/>
    <lineage>
        <taxon>Bacteria</taxon>
        <taxon>Bacillati</taxon>
        <taxon>Bacillota</taxon>
        <taxon>Bacilli</taxon>
        <taxon>Bacillales</taxon>
        <taxon>Alicyclobacillaceae</taxon>
        <taxon>Tumebacillus</taxon>
    </lineage>
</organism>
<gene>
    <name evidence="3" type="ORF">CBW65_03725</name>
</gene>